<evidence type="ECO:0000256" key="5">
    <source>
        <dbReference type="ARBA" id="ARBA00022723"/>
    </source>
</evidence>
<dbReference type="InterPro" id="IPR015422">
    <property type="entry name" value="PyrdxlP-dep_Trfase_small"/>
</dbReference>
<dbReference type="PIRSF" id="PIRSF005572">
    <property type="entry name" value="NifS"/>
    <property type="match status" value="1"/>
</dbReference>
<proteinExistence type="inferred from homology"/>
<organism evidence="12 13">
    <name type="scientific">Methylomonas rosea</name>
    <dbReference type="NCBI Taxonomy" id="2952227"/>
    <lineage>
        <taxon>Bacteria</taxon>
        <taxon>Pseudomonadati</taxon>
        <taxon>Pseudomonadota</taxon>
        <taxon>Gammaproteobacteria</taxon>
        <taxon>Methylococcales</taxon>
        <taxon>Methylococcaceae</taxon>
        <taxon>Methylomonas</taxon>
    </lineage>
</organism>
<evidence type="ECO:0000313" key="12">
    <source>
        <dbReference type="EMBL" id="MCQ8118429.1"/>
    </source>
</evidence>
<dbReference type="Gene3D" id="3.90.1150.10">
    <property type="entry name" value="Aspartate Aminotransferase, domain 1"/>
    <property type="match status" value="1"/>
</dbReference>
<evidence type="ECO:0000256" key="4">
    <source>
        <dbReference type="ARBA" id="ARBA00022679"/>
    </source>
</evidence>
<evidence type="ECO:0000256" key="3">
    <source>
        <dbReference type="ARBA" id="ARBA00012239"/>
    </source>
</evidence>
<dbReference type="Pfam" id="PF00266">
    <property type="entry name" value="Aminotran_5"/>
    <property type="match status" value="1"/>
</dbReference>
<dbReference type="RefSeq" id="WP_256607455.1">
    <property type="nucleotide sequence ID" value="NZ_JANIBL010000040.1"/>
</dbReference>
<dbReference type="Proteomes" id="UP001524570">
    <property type="component" value="Unassembled WGS sequence"/>
</dbReference>
<evidence type="ECO:0000313" key="13">
    <source>
        <dbReference type="Proteomes" id="UP001524570"/>
    </source>
</evidence>
<evidence type="ECO:0000259" key="11">
    <source>
        <dbReference type="Pfam" id="PF00266"/>
    </source>
</evidence>
<evidence type="ECO:0000256" key="6">
    <source>
        <dbReference type="ARBA" id="ARBA00022898"/>
    </source>
</evidence>
<dbReference type="NCBIfam" id="TIGR03235">
    <property type="entry name" value="DNA_S_dndA"/>
    <property type="match status" value="1"/>
</dbReference>
<evidence type="ECO:0000256" key="10">
    <source>
        <dbReference type="RuleBase" id="RU004504"/>
    </source>
</evidence>
<dbReference type="SUPFAM" id="SSF53383">
    <property type="entry name" value="PLP-dependent transferases"/>
    <property type="match status" value="1"/>
</dbReference>
<dbReference type="EMBL" id="JANIBL010000040">
    <property type="protein sequence ID" value="MCQ8118429.1"/>
    <property type="molecule type" value="Genomic_DNA"/>
</dbReference>
<dbReference type="InterPro" id="IPR017644">
    <property type="entry name" value="Cysteine_desulfurase_DndA"/>
</dbReference>
<comment type="similarity">
    <text evidence="2">Belongs to the class-V pyridoxal-phosphate-dependent aminotransferase family. NifS/IscS subfamily.</text>
</comment>
<feature type="domain" description="Aminotransferase class V" evidence="11">
    <location>
        <begin position="3"/>
        <end position="358"/>
    </location>
</feature>
<keyword evidence="6" id="KW-0663">Pyridoxal phosphate</keyword>
<evidence type="ECO:0000256" key="7">
    <source>
        <dbReference type="ARBA" id="ARBA00023004"/>
    </source>
</evidence>
<evidence type="ECO:0000256" key="1">
    <source>
        <dbReference type="ARBA" id="ARBA00001933"/>
    </source>
</evidence>
<sequence>MTIYLDYNATTPVLPEVADLVYKMMVDEFGNAGSRTHEFGVAAKRAVELARERVANIVGADKTEVIFTSGATESNNIAILGLREFAEANDKKHIITTKIEHKAVLEPVKYLQKRGFDVTYLNADQGGLIDINDFKAALRDETCLVSIMHVNNETGSIQPIGEVCQALASHEAYLHVDAAQSFGKYPYDLDNPRIDLISVSGHKFYAPKGIGALILRRRGFIKPPLIPIYFGGGQEKGLRPGTLAVPLIAGFGLACELAQKNAQKWCEHSAGLKANLMETLKALNAEFIGNPASPYVLNFSVPGVNSEAVMVRLKGIAAVSNGSACTSNSYTPSHVLSSMGLSKEKIAGSIRVSWSHLTTTVPSEDICSAIKELL</sequence>
<dbReference type="InterPro" id="IPR015424">
    <property type="entry name" value="PyrdxlP-dep_Trfase"/>
</dbReference>
<keyword evidence="5" id="KW-0479">Metal-binding</keyword>
<name>A0ABT1TUH5_9GAMM</name>
<evidence type="ECO:0000256" key="2">
    <source>
        <dbReference type="ARBA" id="ARBA00006490"/>
    </source>
</evidence>
<keyword evidence="8" id="KW-0411">Iron-sulfur</keyword>
<dbReference type="InterPro" id="IPR020578">
    <property type="entry name" value="Aminotrans_V_PyrdxlP_BS"/>
</dbReference>
<accession>A0ABT1TUH5</accession>
<dbReference type="InterPro" id="IPR016454">
    <property type="entry name" value="Cysteine_dSase"/>
</dbReference>
<keyword evidence="4 12" id="KW-0808">Transferase</keyword>
<reference evidence="12 13" key="1">
    <citation type="submission" date="2022-07" db="EMBL/GenBank/DDBJ databases">
        <title>Methylomonas rivi sp. nov., Methylomonas rosea sp. nov., Methylomonas aureus sp. nov. and Methylomonas subterranea sp. nov., four novel methanotrophs isolated from a freshwater creek and the deep terrestrial subsurface.</title>
        <authorList>
            <person name="Abin C."/>
            <person name="Sankaranarayanan K."/>
            <person name="Garner C."/>
            <person name="Sindelar R."/>
            <person name="Kotary K."/>
            <person name="Garner R."/>
            <person name="Barclay S."/>
            <person name="Lawson P."/>
            <person name="Krumholz L."/>
        </authorList>
    </citation>
    <scope>NUCLEOTIDE SEQUENCE [LARGE SCALE GENOMIC DNA]</scope>
    <source>
        <strain evidence="12 13">WSC-7</strain>
    </source>
</reference>
<comment type="caution">
    <text evidence="12">The sequence shown here is derived from an EMBL/GenBank/DDBJ whole genome shotgun (WGS) entry which is preliminary data.</text>
</comment>
<comment type="catalytic activity">
    <reaction evidence="9">
        <text>(sulfur carrier)-H + L-cysteine = (sulfur carrier)-SH + L-alanine</text>
        <dbReference type="Rhea" id="RHEA:43892"/>
        <dbReference type="Rhea" id="RHEA-COMP:14737"/>
        <dbReference type="Rhea" id="RHEA-COMP:14739"/>
        <dbReference type="ChEBI" id="CHEBI:29917"/>
        <dbReference type="ChEBI" id="CHEBI:35235"/>
        <dbReference type="ChEBI" id="CHEBI:57972"/>
        <dbReference type="ChEBI" id="CHEBI:64428"/>
        <dbReference type="EC" id="2.8.1.7"/>
    </reaction>
</comment>
<dbReference type="Gene3D" id="3.40.640.10">
    <property type="entry name" value="Type I PLP-dependent aspartate aminotransferase-like (Major domain)"/>
    <property type="match status" value="1"/>
</dbReference>
<dbReference type="PANTHER" id="PTHR11601:SF34">
    <property type="entry name" value="CYSTEINE DESULFURASE"/>
    <property type="match status" value="1"/>
</dbReference>
<dbReference type="GO" id="GO:0031071">
    <property type="term" value="F:cysteine desulfurase activity"/>
    <property type="evidence" value="ECO:0007669"/>
    <property type="project" value="UniProtKB-EC"/>
</dbReference>
<dbReference type="PANTHER" id="PTHR11601">
    <property type="entry name" value="CYSTEINE DESULFURYLASE FAMILY MEMBER"/>
    <property type="match status" value="1"/>
</dbReference>
<dbReference type="InterPro" id="IPR015421">
    <property type="entry name" value="PyrdxlP-dep_Trfase_major"/>
</dbReference>
<evidence type="ECO:0000256" key="9">
    <source>
        <dbReference type="ARBA" id="ARBA00050776"/>
    </source>
</evidence>
<dbReference type="InterPro" id="IPR000192">
    <property type="entry name" value="Aminotrans_V_dom"/>
</dbReference>
<protein>
    <recommendedName>
        <fullName evidence="3">cysteine desulfurase</fullName>
        <ecNumber evidence="3">2.8.1.7</ecNumber>
    </recommendedName>
</protein>
<keyword evidence="13" id="KW-1185">Reference proteome</keyword>
<keyword evidence="7" id="KW-0408">Iron</keyword>
<gene>
    <name evidence="12" type="primary">dndA</name>
    <name evidence="12" type="ORF">NP589_13405</name>
</gene>
<dbReference type="Gene3D" id="1.10.260.50">
    <property type="match status" value="1"/>
</dbReference>
<dbReference type="PROSITE" id="PS00595">
    <property type="entry name" value="AA_TRANSFER_CLASS_5"/>
    <property type="match status" value="1"/>
</dbReference>
<comment type="cofactor">
    <cofactor evidence="1 10">
        <name>pyridoxal 5'-phosphate</name>
        <dbReference type="ChEBI" id="CHEBI:597326"/>
    </cofactor>
</comment>
<dbReference type="EC" id="2.8.1.7" evidence="3"/>
<evidence type="ECO:0000256" key="8">
    <source>
        <dbReference type="ARBA" id="ARBA00023014"/>
    </source>
</evidence>